<evidence type="ECO:0000256" key="3">
    <source>
        <dbReference type="ARBA" id="ARBA00022558"/>
    </source>
</evidence>
<evidence type="ECO:0000256" key="2">
    <source>
        <dbReference type="ARBA" id="ARBA00008387"/>
    </source>
</evidence>
<evidence type="ECO:0000313" key="9">
    <source>
        <dbReference type="Proteomes" id="UP000273140"/>
    </source>
</evidence>
<comment type="subcellular location">
    <subcellularLocation>
        <location evidence="1">Fimbrium</location>
    </subcellularLocation>
</comment>
<keyword evidence="3" id="KW-1029">Fimbrium biogenesis</keyword>
<dbReference type="InterPro" id="IPR008707">
    <property type="entry name" value="B-propeller_PilY1"/>
</dbReference>
<dbReference type="SUPFAM" id="SSF50998">
    <property type="entry name" value="Quinoprotein alcohol dehydrogenase-like"/>
    <property type="match status" value="1"/>
</dbReference>
<keyword evidence="6" id="KW-0281">Fimbrium</keyword>
<keyword evidence="4" id="KW-0479">Metal-binding</keyword>
<comment type="similarity">
    <text evidence="2">Belongs to the PilY1 family.</text>
</comment>
<comment type="caution">
    <text evidence="8">The sequence shown here is derived from an EMBL/GenBank/DDBJ whole genome shotgun (WGS) entry which is preliminary data.</text>
</comment>
<proteinExistence type="inferred from homology"/>
<evidence type="ECO:0000256" key="1">
    <source>
        <dbReference type="ARBA" id="ARBA00004561"/>
    </source>
</evidence>
<accession>A0A3M4L6B4</accession>
<evidence type="ECO:0000256" key="5">
    <source>
        <dbReference type="ARBA" id="ARBA00022837"/>
    </source>
</evidence>
<evidence type="ECO:0000256" key="4">
    <source>
        <dbReference type="ARBA" id="ARBA00022723"/>
    </source>
</evidence>
<organism evidence="8 9">
    <name type="scientific">Pseudomonas syringae pv. actinidiae</name>
    <dbReference type="NCBI Taxonomy" id="103796"/>
    <lineage>
        <taxon>Bacteria</taxon>
        <taxon>Pseudomonadati</taxon>
        <taxon>Pseudomonadota</taxon>
        <taxon>Gammaproteobacteria</taxon>
        <taxon>Pseudomonadales</taxon>
        <taxon>Pseudomonadaceae</taxon>
        <taxon>Pseudomonas</taxon>
        <taxon>Pseudomonas syringae</taxon>
    </lineage>
</organism>
<dbReference type="AlphaFoldDB" id="A0A3M4L6B4"/>
<evidence type="ECO:0000256" key="6">
    <source>
        <dbReference type="ARBA" id="ARBA00023263"/>
    </source>
</evidence>
<dbReference type="Proteomes" id="UP000273140">
    <property type="component" value="Unassembled WGS sequence"/>
</dbReference>
<name>A0A3M4L6B4_PSESF</name>
<dbReference type="InterPro" id="IPR011047">
    <property type="entry name" value="Quinoprotein_ADH-like_sf"/>
</dbReference>
<dbReference type="GO" id="GO:0009289">
    <property type="term" value="C:pilus"/>
    <property type="evidence" value="ECO:0007669"/>
    <property type="project" value="UniProtKB-SubCell"/>
</dbReference>
<dbReference type="PROSITE" id="PS00018">
    <property type="entry name" value="EF_HAND_1"/>
    <property type="match status" value="1"/>
</dbReference>
<dbReference type="EMBL" id="RBRB01000070">
    <property type="protein sequence ID" value="RMQ36959.1"/>
    <property type="molecule type" value="Genomic_DNA"/>
</dbReference>
<feature type="domain" description="PilY1 beta-propeller" evidence="7">
    <location>
        <begin position="18"/>
        <end position="273"/>
    </location>
</feature>
<keyword evidence="5" id="KW-0106">Calcium</keyword>
<gene>
    <name evidence="8" type="ORF">ALQ07_100777</name>
</gene>
<dbReference type="Pfam" id="PF05567">
    <property type="entry name" value="T4P_PilY1"/>
    <property type="match status" value="1"/>
</dbReference>
<sequence length="446" mass="46584">MDAGTGARKYAYMPSTSLASLATISATSYGSGAHKFTVDGQISVFDTQSAAGSAWRTVAYSGLGAGGKALFAIRLFEGTADNVGALWEVKAPDASDTTNAFNNLGYTYSKPDVARMADGTGIVVVGNGYGSFTGRASLFVLNANTGKLIAEIPTPVSGSETDNGLSSVKLRVDSQNIVQAAYAGDLKGRLWKFDMSGAAASSWKVAFGGVPLFTTPRGANQSITVQPLLLDHPLNGKLVYFGTGKFSETADKQTSALQDFYAIWDADSASGNIVEANLQAQAVNGTVVGNGNTYFTTTTNDVDWGTKKGWYMPLSTAAPYVGERIIYPAQTSRGRIIFTTAAVNSTDPCESTGTGRLFELNAATGSMLNYQVLDTNNDGDINSSDLIVGGLGIGTGIPVVASIVAGTNGANDNKYVIDSSGGTPTKLLEKGGSANVFQRIMWRQIQ</sequence>
<reference evidence="8 9" key="1">
    <citation type="submission" date="2018-08" db="EMBL/GenBank/DDBJ databases">
        <title>Recombination of ecologically and evolutionarily significant loci maintains genetic cohesion in the Pseudomonas syringae species complex.</title>
        <authorList>
            <person name="Dillon M."/>
            <person name="Thakur S."/>
            <person name="Almeida R.N.D."/>
            <person name="Weir B.S."/>
            <person name="Guttman D.S."/>
        </authorList>
    </citation>
    <scope>NUCLEOTIDE SEQUENCE [LARGE SCALE GENOMIC DNA]</scope>
    <source>
        <strain evidence="8 9">ICMP 19074</strain>
    </source>
</reference>
<dbReference type="InterPro" id="IPR018247">
    <property type="entry name" value="EF_Hand_1_Ca_BS"/>
</dbReference>
<evidence type="ECO:0000313" key="8">
    <source>
        <dbReference type="EMBL" id="RMQ36959.1"/>
    </source>
</evidence>
<protein>
    <submittedName>
        <fullName evidence="8">Type 4 fimbrial bioproteinsis protein PilY1</fullName>
    </submittedName>
</protein>
<dbReference type="GO" id="GO:0046872">
    <property type="term" value="F:metal ion binding"/>
    <property type="evidence" value="ECO:0007669"/>
    <property type="project" value="UniProtKB-KW"/>
</dbReference>
<evidence type="ECO:0000259" key="7">
    <source>
        <dbReference type="Pfam" id="PF05567"/>
    </source>
</evidence>